<gene>
    <name evidence="1" type="ORF">CHIRRI_LOCUS2703</name>
</gene>
<keyword evidence="2" id="KW-1185">Reference proteome</keyword>
<dbReference type="OrthoDB" id="5976967at2759"/>
<dbReference type="EMBL" id="OU895877">
    <property type="protein sequence ID" value="CAG9799744.1"/>
    <property type="molecule type" value="Genomic_DNA"/>
</dbReference>
<dbReference type="GO" id="GO:0005737">
    <property type="term" value="C:cytoplasm"/>
    <property type="evidence" value="ECO:0007669"/>
    <property type="project" value="TreeGrafter"/>
</dbReference>
<proteinExistence type="predicted"/>
<reference evidence="1" key="2">
    <citation type="submission" date="2022-10" db="EMBL/GenBank/DDBJ databases">
        <authorList>
            <consortium name="ENA_rothamsted_submissions"/>
            <consortium name="culmorum"/>
            <person name="King R."/>
        </authorList>
    </citation>
    <scope>NUCLEOTIDE SEQUENCE</scope>
</reference>
<evidence type="ECO:0008006" key="3">
    <source>
        <dbReference type="Google" id="ProtNLM"/>
    </source>
</evidence>
<dbReference type="InterPro" id="IPR029064">
    <property type="entry name" value="Ribosomal_eL30-like_sf"/>
</dbReference>
<reference evidence="1" key="1">
    <citation type="submission" date="2022-01" db="EMBL/GenBank/DDBJ databases">
        <authorList>
            <person name="King R."/>
        </authorList>
    </citation>
    <scope>NUCLEOTIDE SEQUENCE</scope>
</reference>
<name>A0A9N9RN30_9DIPT</name>
<dbReference type="GO" id="GO:0005634">
    <property type="term" value="C:nucleus"/>
    <property type="evidence" value="ECO:0007669"/>
    <property type="project" value="InterPro"/>
</dbReference>
<protein>
    <recommendedName>
        <fullName evidence="3">Ribosomal protein L7Ae/L30e/S12e/Gadd45 domain-containing protein</fullName>
    </recommendedName>
</protein>
<dbReference type="Gene3D" id="3.30.1330.30">
    <property type="match status" value="1"/>
</dbReference>
<dbReference type="PANTHER" id="PTHR10411:SF8">
    <property type="entry name" value="FI09246P"/>
    <property type="match status" value="1"/>
</dbReference>
<evidence type="ECO:0000313" key="2">
    <source>
        <dbReference type="Proteomes" id="UP001153620"/>
    </source>
</evidence>
<evidence type="ECO:0000313" key="1">
    <source>
        <dbReference type="EMBL" id="CAG9799744.1"/>
    </source>
</evidence>
<dbReference type="InterPro" id="IPR024824">
    <property type="entry name" value="GADD45"/>
</dbReference>
<sequence>MVKEYFKSLSNTSTTSMESGIFDVDITSDDEYDLRQKVHVGEKVKEILSEAQNENRLICGWKDTIKYLNETENPEHSLFFILVPSNSDDKLSHMQEVMTRAYCLENDIYVIQIDNIEKFNSIIGTKSHHTCALIQRSSTIKIEHPDDEIDLDEFSELENDLIDYCEDNWSARVQPIIRLPEK</sequence>
<accession>A0A9N9RN30</accession>
<dbReference type="GO" id="GO:0051726">
    <property type="term" value="P:regulation of cell cycle"/>
    <property type="evidence" value="ECO:0007669"/>
    <property type="project" value="InterPro"/>
</dbReference>
<organism evidence="1 2">
    <name type="scientific">Chironomus riparius</name>
    <dbReference type="NCBI Taxonomy" id="315576"/>
    <lineage>
        <taxon>Eukaryota</taxon>
        <taxon>Metazoa</taxon>
        <taxon>Ecdysozoa</taxon>
        <taxon>Arthropoda</taxon>
        <taxon>Hexapoda</taxon>
        <taxon>Insecta</taxon>
        <taxon>Pterygota</taxon>
        <taxon>Neoptera</taxon>
        <taxon>Endopterygota</taxon>
        <taxon>Diptera</taxon>
        <taxon>Nematocera</taxon>
        <taxon>Chironomoidea</taxon>
        <taxon>Chironomidae</taxon>
        <taxon>Chironominae</taxon>
        <taxon>Chironomus</taxon>
    </lineage>
</organism>
<dbReference type="Proteomes" id="UP001153620">
    <property type="component" value="Chromosome 1"/>
</dbReference>
<dbReference type="AlphaFoldDB" id="A0A9N9RN30"/>
<dbReference type="PANTHER" id="PTHR10411">
    <property type="entry name" value="GROWTH ARREST AND DNA DAMAGE-INDUCIBLE PROTEIN GADD45"/>
    <property type="match status" value="1"/>
</dbReference>